<dbReference type="PIRSF" id="PIRSF000126">
    <property type="entry name" value="11-beta-HSD1"/>
    <property type="match status" value="1"/>
</dbReference>
<dbReference type="RefSeq" id="WP_150905459.1">
    <property type="nucleotide sequence ID" value="NZ_VTWT01000012.1"/>
</dbReference>
<dbReference type="SUPFAM" id="SSF51735">
    <property type="entry name" value="NAD(P)-binding Rossmann-fold domains"/>
    <property type="match status" value="1"/>
</dbReference>
<keyword evidence="2" id="KW-0560">Oxidoreductase</keyword>
<protein>
    <submittedName>
        <fullName evidence="5">SDR family oxidoreductase</fullName>
    </submittedName>
</protein>
<dbReference type="InterPro" id="IPR057326">
    <property type="entry name" value="KR_dom"/>
</dbReference>
<dbReference type="InterPro" id="IPR036291">
    <property type="entry name" value="NAD(P)-bd_dom_sf"/>
</dbReference>
<evidence type="ECO:0000256" key="1">
    <source>
        <dbReference type="ARBA" id="ARBA00006484"/>
    </source>
</evidence>
<evidence type="ECO:0000259" key="4">
    <source>
        <dbReference type="SMART" id="SM00822"/>
    </source>
</evidence>
<comment type="caution">
    <text evidence="5">The sequence shown here is derived from an EMBL/GenBank/DDBJ whole genome shotgun (WGS) entry which is preliminary data.</text>
</comment>
<proteinExistence type="inferred from homology"/>
<dbReference type="PANTHER" id="PTHR44196:SF2">
    <property type="entry name" value="SHORT-CHAIN DEHYDROGENASE-RELATED"/>
    <property type="match status" value="1"/>
</dbReference>
<dbReference type="SMART" id="SM00822">
    <property type="entry name" value="PKS_KR"/>
    <property type="match status" value="1"/>
</dbReference>
<dbReference type="GO" id="GO:0016020">
    <property type="term" value="C:membrane"/>
    <property type="evidence" value="ECO:0007669"/>
    <property type="project" value="TreeGrafter"/>
</dbReference>
<evidence type="ECO:0000313" key="5">
    <source>
        <dbReference type="EMBL" id="KAA9325380.1"/>
    </source>
</evidence>
<dbReference type="PRINTS" id="PR00080">
    <property type="entry name" value="SDRFAMILY"/>
</dbReference>
<name>A0A5N1IPH7_9BACT</name>
<organism evidence="5 6">
    <name type="scientific">Adhaeribacter soli</name>
    <dbReference type="NCBI Taxonomy" id="2607655"/>
    <lineage>
        <taxon>Bacteria</taxon>
        <taxon>Pseudomonadati</taxon>
        <taxon>Bacteroidota</taxon>
        <taxon>Cytophagia</taxon>
        <taxon>Cytophagales</taxon>
        <taxon>Hymenobacteraceae</taxon>
        <taxon>Adhaeribacter</taxon>
    </lineage>
</organism>
<comment type="similarity">
    <text evidence="1 3">Belongs to the short-chain dehydrogenases/reductases (SDR) family.</text>
</comment>
<dbReference type="Gene3D" id="3.40.50.720">
    <property type="entry name" value="NAD(P)-binding Rossmann-like Domain"/>
    <property type="match status" value="1"/>
</dbReference>
<dbReference type="Pfam" id="PF00106">
    <property type="entry name" value="adh_short"/>
    <property type="match status" value="1"/>
</dbReference>
<evidence type="ECO:0000256" key="3">
    <source>
        <dbReference type="RuleBase" id="RU000363"/>
    </source>
</evidence>
<dbReference type="GO" id="GO:0016491">
    <property type="term" value="F:oxidoreductase activity"/>
    <property type="evidence" value="ECO:0007669"/>
    <property type="project" value="UniProtKB-KW"/>
</dbReference>
<reference evidence="5 6" key="1">
    <citation type="submission" date="2019-09" db="EMBL/GenBank/DDBJ databases">
        <title>Genome sequence of Adhaeribacter sp. M2.</title>
        <authorList>
            <person name="Srinivasan S."/>
        </authorList>
    </citation>
    <scope>NUCLEOTIDE SEQUENCE [LARGE SCALE GENOMIC DNA]</scope>
    <source>
        <strain evidence="5 6">M2</strain>
    </source>
</reference>
<dbReference type="AlphaFoldDB" id="A0A5N1IPH7"/>
<accession>A0A5N1IPH7</accession>
<gene>
    <name evidence="5" type="ORF">F0P94_17470</name>
</gene>
<keyword evidence="6" id="KW-1185">Reference proteome</keyword>
<feature type="domain" description="Ketoreductase" evidence="4">
    <location>
        <begin position="5"/>
        <end position="187"/>
    </location>
</feature>
<dbReference type="PRINTS" id="PR00081">
    <property type="entry name" value="GDHRDH"/>
</dbReference>
<evidence type="ECO:0000313" key="6">
    <source>
        <dbReference type="Proteomes" id="UP000326570"/>
    </source>
</evidence>
<dbReference type="CDD" id="cd05233">
    <property type="entry name" value="SDR_c"/>
    <property type="match status" value="1"/>
</dbReference>
<dbReference type="InterPro" id="IPR002347">
    <property type="entry name" value="SDR_fam"/>
</dbReference>
<dbReference type="PANTHER" id="PTHR44196">
    <property type="entry name" value="DEHYDROGENASE/REDUCTASE SDR FAMILY MEMBER 7B"/>
    <property type="match status" value="1"/>
</dbReference>
<dbReference type="Proteomes" id="UP000326570">
    <property type="component" value="Unassembled WGS sequence"/>
</dbReference>
<sequence length="260" mass="28142">MKAGNTVLITGASSGIGEELTRIFARHGANLVMVARHEDKLNSLAAELSARHQIQATVLPADLTDPDAPKVIFRKLAERQISVSILVNNAGFGEYGFFEEINLQKELDMMQVNMVAVVHLSKLFLKQLPQGEEGKILNIASTAAFQPGPLMAVYYASKAFVLSFSEALANELQARRVTVTALCPGPTRTDFERRAKLGGSDLFSGNIASAAEVAEAGYAGLMAGKPVVIPGFKNQAQAFSVRLAPRNLVTKIVRYLQEKR</sequence>
<dbReference type="EMBL" id="VTWT01000012">
    <property type="protein sequence ID" value="KAA9325380.1"/>
    <property type="molecule type" value="Genomic_DNA"/>
</dbReference>
<evidence type="ECO:0000256" key="2">
    <source>
        <dbReference type="ARBA" id="ARBA00023002"/>
    </source>
</evidence>